<dbReference type="SUPFAM" id="SSF52540">
    <property type="entry name" value="P-loop containing nucleoside triphosphate hydrolases"/>
    <property type="match status" value="1"/>
</dbReference>
<sequence>MDRSGDKRALNAAARQSGDLHLFLPEPGYRFTALRAHPPPAPTRVRRQPSALLAEAHHLVPFLGRDEELRTLLTWRDSPGDYGVALVHGSPGQGKTRLARWFADQSAAPGWLTLEAALIGDGPDPARDPRQLPAGDRGRIIVVDRAERWPVELLRRALADARVHDQRTRIVLLARPAGNWWLRITAYLRRSFDIVPVGVALAPLPPESGDRLFAAARDSFAEVLAVPGARGLSAPEWSAGPTALEVQLAALAAVYATGRHEEITTGPGAVADYLLDREYENWAGRHTGPETLARAVYLAGLAGPLRREQAASLITGIALADDGEECAFLIDDHRSCCPAEGGEALAPLHPGLLAEDFIGLRSGGRRSGTQPDPWADHKLPEIVRSLATAAPDRLVAALTTMVTVAQRWEPFAREQLGPLLRELPEVVLAAGSPVLSALAEVTTLDAATLHDLEAEMPIDGTPDLMDPLATLTRRLYERMRTAQPRDATVAALGYRLASRLVRANRHPEALAPIEHAVAWWTRPERREEPGHHLNRALSCRAEVLDGLGRIDDALDSAEAATALWWDAAGWEPDADFAAHLTLHARLLAERGHSAEAVRHQADAIMIWQASARPDHQLALARALTRQNTYCRAAGAGADAYAAIRRAAARWTKLDTEQPGVHRVELLDALTALAAAAEAPLSIRLDAGERAGKGFWLLWRRDITLLPQTAAALRAWAAALSESGAHDEAFDKVGRARNIAVRLNRQNEKRYARLLAMVQLTYGRCCLESGTRLDEGLAAARTAEEIFRTRRSMTAEAAATRLVADLSQARPGGALERPAPVTTRAARDDSGTCPRCLGSGRQKRGAFGGGKTWSVVCSGCGGSGLV</sequence>
<dbReference type="Proteomes" id="UP000017746">
    <property type="component" value="Chromosome"/>
</dbReference>
<evidence type="ECO:0000313" key="1">
    <source>
        <dbReference type="EMBL" id="AGZ43302.1"/>
    </source>
</evidence>
<dbReference type="AlphaFoldDB" id="U5W2R4"/>
<dbReference type="KEGG" id="afs:AFR_25180"/>
<name>U5W2R4_9ACTN</name>
<gene>
    <name evidence="1" type="ORF">AFR_25180</name>
</gene>
<accession>U5W2R4</accession>
<dbReference type="HOGENOM" id="CLU_006181_0_0_11"/>
<organism evidence="1 2">
    <name type="scientific">Actinoplanes friuliensis DSM 7358</name>
    <dbReference type="NCBI Taxonomy" id="1246995"/>
    <lineage>
        <taxon>Bacteria</taxon>
        <taxon>Bacillati</taxon>
        <taxon>Actinomycetota</taxon>
        <taxon>Actinomycetes</taxon>
        <taxon>Micromonosporales</taxon>
        <taxon>Micromonosporaceae</taxon>
        <taxon>Actinoplanes</taxon>
    </lineage>
</organism>
<reference evidence="1 2" key="1">
    <citation type="journal article" date="2014" name="J. Biotechnol.">
        <title>Complete genome sequence of the actinobacterium Actinoplanes friuliensis HAG 010964, producer of the lipopeptide antibiotic friulimycin.</title>
        <authorList>
            <person name="Ruckert C."/>
            <person name="Szczepanowski R."/>
            <person name="Albersmeier A."/>
            <person name="Goesmann A."/>
            <person name="Fischer N."/>
            <person name="Steinkamper A."/>
            <person name="Puhler A."/>
            <person name="Biener R."/>
            <person name="Schwartz D."/>
            <person name="Kalinowski J."/>
        </authorList>
    </citation>
    <scope>NUCLEOTIDE SEQUENCE [LARGE SCALE GENOMIC DNA]</scope>
    <source>
        <strain evidence="1 2">DSM 7358</strain>
    </source>
</reference>
<dbReference type="EMBL" id="CP006272">
    <property type="protein sequence ID" value="AGZ43302.1"/>
    <property type="molecule type" value="Genomic_DNA"/>
</dbReference>
<dbReference type="InterPro" id="IPR027417">
    <property type="entry name" value="P-loop_NTPase"/>
</dbReference>
<evidence type="ECO:0000313" key="2">
    <source>
        <dbReference type="Proteomes" id="UP000017746"/>
    </source>
</evidence>
<dbReference type="RefSeq" id="WP_023363892.1">
    <property type="nucleotide sequence ID" value="NC_022657.1"/>
</dbReference>
<dbReference type="OrthoDB" id="3218567at2"/>
<dbReference type="SUPFAM" id="SSF48452">
    <property type="entry name" value="TPR-like"/>
    <property type="match status" value="1"/>
</dbReference>
<protein>
    <submittedName>
        <fullName evidence="1">Uncharacterized protein</fullName>
    </submittedName>
</protein>
<dbReference type="Gene3D" id="1.25.40.10">
    <property type="entry name" value="Tetratricopeptide repeat domain"/>
    <property type="match status" value="1"/>
</dbReference>
<dbReference type="InterPro" id="IPR011990">
    <property type="entry name" value="TPR-like_helical_dom_sf"/>
</dbReference>
<proteinExistence type="predicted"/>
<dbReference type="PATRIC" id="fig|1246995.3.peg.5102"/>
<keyword evidence="2" id="KW-1185">Reference proteome</keyword>
<dbReference type="eggNOG" id="COG0484">
    <property type="taxonomic scope" value="Bacteria"/>
</dbReference>
<dbReference type="STRING" id="1246995.AFR_25180"/>